<sequence>MSAHQSRGKASSLRHLRPALTGDPAIDTVRGLVHRIQVPPKRTMVSMACHGCRRAKLKVNAARYPQSFAQRCAVRLRSSYGMQCSAMRPRCGRCAQRNLTCAYKTASMSDREQEEMRHRNTLFEELYTTLRTGSEEQVRTILRRIRSGVDVEAVVSDEVDQDENSDPNQDLLLAPGANDPVDGQTLEGRIDMTSAAKADSVVSDVDSFYQASQIHPLEPLSYQYAAVSVVYTTPYRTADITDLRLRSMKASRWTNVTSNDTLVQRLFQIYFSFDHPFIAVLHMDHFLDDLLAGRDRYCSSLLVNAMLAKACHGHHGLTQFQQSCNTRALGEAFLIEARRLLNIEIGADRQRVTTVQAAALLLVCGLVNGVSDSETGYIPTFVIMGRFLKLFQPQIKNQCPVERSVLVTTAWGVYGLQGHYAFHHRQGPLHGQVPKLSLPDYAEASQLFGQIWVRYPSADLTQELYHGQVCRALAEFRMMLCGVAQKKFGPARSGSRFNTLDALSYIHRLKKWYHDLPEALASDKIVLPAHLRLHMHYHHAMKVISTPSSPFDEAYIASIDCLKVLPRLYYERHGFESADPFMPDYSPLELKTYRPKWY</sequence>
<dbReference type="GO" id="GO:0008270">
    <property type="term" value="F:zinc ion binding"/>
    <property type="evidence" value="ECO:0007669"/>
    <property type="project" value="InterPro"/>
</dbReference>
<dbReference type="CDD" id="cd12148">
    <property type="entry name" value="fungal_TF_MHR"/>
    <property type="match status" value="1"/>
</dbReference>
<dbReference type="PANTHER" id="PTHR47256:SF1">
    <property type="entry name" value="ZN(II)2CYS6 TRANSCRIPTION FACTOR (EUROFUNG)"/>
    <property type="match status" value="1"/>
</dbReference>
<dbReference type="Pfam" id="PF04082">
    <property type="entry name" value="Fungal_trans"/>
    <property type="match status" value="1"/>
</dbReference>
<dbReference type="InParanoid" id="A0A084QS14"/>
<evidence type="ECO:0000256" key="1">
    <source>
        <dbReference type="ARBA" id="ARBA00022723"/>
    </source>
</evidence>
<dbReference type="GO" id="GO:0003677">
    <property type="term" value="F:DNA binding"/>
    <property type="evidence" value="ECO:0007669"/>
    <property type="project" value="InterPro"/>
</dbReference>
<dbReference type="GO" id="GO:0006351">
    <property type="term" value="P:DNA-templated transcription"/>
    <property type="evidence" value="ECO:0007669"/>
    <property type="project" value="InterPro"/>
</dbReference>
<dbReference type="OrthoDB" id="426882at2759"/>
<evidence type="ECO:0000256" key="3">
    <source>
        <dbReference type="SAM" id="MobiDB-lite"/>
    </source>
</evidence>
<evidence type="ECO:0000259" key="4">
    <source>
        <dbReference type="Pfam" id="PF04082"/>
    </source>
</evidence>
<dbReference type="STRING" id="1283841.A0A084QS14"/>
<dbReference type="GO" id="GO:0000981">
    <property type="term" value="F:DNA-binding transcription factor activity, RNA polymerase II-specific"/>
    <property type="evidence" value="ECO:0007669"/>
    <property type="project" value="InterPro"/>
</dbReference>
<dbReference type="HOGENOM" id="CLU_007003_1_3_1"/>
<dbReference type="Gene3D" id="4.10.240.10">
    <property type="entry name" value="Zn(2)-C6 fungal-type DNA-binding domain"/>
    <property type="match status" value="1"/>
</dbReference>
<dbReference type="InterPro" id="IPR007219">
    <property type="entry name" value="XnlR_reg_dom"/>
</dbReference>
<keyword evidence="6" id="KW-1185">Reference proteome</keyword>
<dbReference type="CDD" id="cd00067">
    <property type="entry name" value="GAL4"/>
    <property type="match status" value="1"/>
</dbReference>
<protein>
    <recommendedName>
        <fullName evidence="4">Xylanolytic transcriptional activator regulatory domain-containing protein</fullName>
    </recommendedName>
</protein>
<name>A0A084QS14_STAC4</name>
<gene>
    <name evidence="5" type="ORF">S40285_05297</name>
</gene>
<accession>A0A084QS14</accession>
<dbReference type="OMA" id="GSVPCAN"/>
<feature type="region of interest" description="Disordered" evidence="3">
    <location>
        <begin position="157"/>
        <end position="178"/>
    </location>
</feature>
<keyword evidence="2" id="KW-0539">Nucleus</keyword>
<proteinExistence type="predicted"/>
<reference evidence="5 6" key="1">
    <citation type="journal article" date="2014" name="BMC Genomics">
        <title>Comparative genome sequencing reveals chemotype-specific gene clusters in the toxigenic black mold Stachybotrys.</title>
        <authorList>
            <person name="Semeiks J."/>
            <person name="Borek D."/>
            <person name="Otwinowski Z."/>
            <person name="Grishin N.V."/>
        </authorList>
    </citation>
    <scope>NUCLEOTIDE SEQUENCE [LARGE SCALE GENOMIC DNA]</scope>
    <source>
        <strain evidence="5 6">IBT 40285</strain>
    </source>
</reference>
<dbReference type="InterPro" id="IPR001138">
    <property type="entry name" value="Zn2Cys6_DnaBD"/>
</dbReference>
<dbReference type="InterPro" id="IPR053187">
    <property type="entry name" value="Notoamide_regulator"/>
</dbReference>
<dbReference type="InterPro" id="IPR036864">
    <property type="entry name" value="Zn2-C6_fun-type_DNA-bd_sf"/>
</dbReference>
<keyword evidence="1" id="KW-0479">Metal-binding</keyword>
<feature type="domain" description="Xylanolytic transcriptional activator regulatory" evidence="4">
    <location>
        <begin position="268"/>
        <end position="369"/>
    </location>
</feature>
<organism evidence="5 6">
    <name type="scientific">Stachybotrys chlorohalonatus (strain IBT 40285)</name>
    <dbReference type="NCBI Taxonomy" id="1283841"/>
    <lineage>
        <taxon>Eukaryota</taxon>
        <taxon>Fungi</taxon>
        <taxon>Dikarya</taxon>
        <taxon>Ascomycota</taxon>
        <taxon>Pezizomycotina</taxon>
        <taxon>Sordariomycetes</taxon>
        <taxon>Hypocreomycetidae</taxon>
        <taxon>Hypocreales</taxon>
        <taxon>Stachybotryaceae</taxon>
        <taxon>Stachybotrys</taxon>
    </lineage>
</organism>
<evidence type="ECO:0000256" key="2">
    <source>
        <dbReference type="ARBA" id="ARBA00023242"/>
    </source>
</evidence>
<evidence type="ECO:0000313" key="6">
    <source>
        <dbReference type="Proteomes" id="UP000028524"/>
    </source>
</evidence>
<dbReference type="AlphaFoldDB" id="A0A084QS14"/>
<dbReference type="PANTHER" id="PTHR47256">
    <property type="entry name" value="ZN(II)2CYS6 TRANSCRIPTION FACTOR (EUROFUNG)-RELATED"/>
    <property type="match status" value="1"/>
</dbReference>
<dbReference type="Proteomes" id="UP000028524">
    <property type="component" value="Unassembled WGS sequence"/>
</dbReference>
<dbReference type="EMBL" id="KL660395">
    <property type="protein sequence ID" value="KFA66749.1"/>
    <property type="molecule type" value="Genomic_DNA"/>
</dbReference>
<evidence type="ECO:0000313" key="5">
    <source>
        <dbReference type="EMBL" id="KFA66749.1"/>
    </source>
</evidence>